<dbReference type="InterPro" id="IPR038765">
    <property type="entry name" value="Papain-like_cys_pep_sf"/>
</dbReference>
<accession>A0ABP8NFA8</accession>
<dbReference type="Gene3D" id="2.60.120.1130">
    <property type="match status" value="1"/>
</dbReference>
<feature type="signal peptide" evidence="1">
    <location>
        <begin position="1"/>
        <end position="32"/>
    </location>
</feature>
<dbReference type="Proteomes" id="UP001500067">
    <property type="component" value="Unassembled WGS sequence"/>
</dbReference>
<evidence type="ECO:0000256" key="1">
    <source>
        <dbReference type="SAM" id="SignalP"/>
    </source>
</evidence>
<feature type="chain" id="PRO_5046062313" description="Transglutaminase-like domain-containing protein" evidence="1">
    <location>
        <begin position="33"/>
        <end position="650"/>
    </location>
</feature>
<dbReference type="InterPro" id="IPR002931">
    <property type="entry name" value="Transglutaminase-like"/>
</dbReference>
<dbReference type="Gene3D" id="3.10.620.30">
    <property type="match status" value="1"/>
</dbReference>
<evidence type="ECO:0000313" key="3">
    <source>
        <dbReference type="EMBL" id="GAA4464618.1"/>
    </source>
</evidence>
<evidence type="ECO:0000313" key="4">
    <source>
        <dbReference type="Proteomes" id="UP001500067"/>
    </source>
</evidence>
<keyword evidence="4" id="KW-1185">Reference proteome</keyword>
<gene>
    <name evidence="3" type="ORF">GCM10023093_15340</name>
</gene>
<dbReference type="EMBL" id="BAABFA010000010">
    <property type="protein sequence ID" value="GAA4464618.1"/>
    <property type="molecule type" value="Genomic_DNA"/>
</dbReference>
<keyword evidence="1" id="KW-0732">Signal</keyword>
<comment type="caution">
    <text evidence="3">The sequence shown here is derived from an EMBL/GenBank/DDBJ whole genome shotgun (WGS) entry which is preliminary data.</text>
</comment>
<protein>
    <recommendedName>
        <fullName evidence="2">Transglutaminase-like domain-containing protein</fullName>
    </recommendedName>
</protein>
<feature type="domain" description="Transglutaminase-like" evidence="2">
    <location>
        <begin position="284"/>
        <end position="393"/>
    </location>
</feature>
<dbReference type="Gene3D" id="2.60.40.3140">
    <property type="match status" value="1"/>
</dbReference>
<dbReference type="SUPFAM" id="SSF54001">
    <property type="entry name" value="Cysteine proteinases"/>
    <property type="match status" value="1"/>
</dbReference>
<dbReference type="Pfam" id="PF01841">
    <property type="entry name" value="Transglut_core"/>
    <property type="match status" value="1"/>
</dbReference>
<name>A0ABP8NFA8_9BACT</name>
<reference evidence="4" key="1">
    <citation type="journal article" date="2019" name="Int. J. Syst. Evol. Microbiol.">
        <title>The Global Catalogue of Microorganisms (GCM) 10K type strain sequencing project: providing services to taxonomists for standard genome sequencing and annotation.</title>
        <authorList>
            <consortium name="The Broad Institute Genomics Platform"/>
            <consortium name="The Broad Institute Genome Sequencing Center for Infectious Disease"/>
            <person name="Wu L."/>
            <person name="Ma J."/>
        </authorList>
    </citation>
    <scope>NUCLEOTIDE SEQUENCE [LARGE SCALE GENOMIC DNA]</scope>
    <source>
        <strain evidence="4">JCM 32105</strain>
    </source>
</reference>
<dbReference type="PROSITE" id="PS51257">
    <property type="entry name" value="PROKAR_LIPOPROTEIN"/>
    <property type="match status" value="1"/>
</dbReference>
<sequence length="650" mass="74604">MTMTNARIQILWQRKAACLLVAAILVSCAAHAQLSLKRQKYDSIAARYKNEHIVYVEDSRKMEIYEEDGELKARSTVADEKLYISDRSLNTHNQDGIYGGTFTSVTAAGATAYIPDGNDYKMVQNRDKNGYVSPRYTGLKKNSITRTWYTQEHEELRMLPGFAFGNEAPTLYSMFEVRAPRYVKMGFLVKGADTSVIKRTVKEDGGMIVYRFTVKNLPAVKEYDEVPNVLYYMAHVIPYVVSFRMTGARKDSVLNGDINAHHRFEYNFVNGLNYKTDSFLRKKTAELIRGAYSDREKVARIFGWVQKYFHYEALYATDMDGFVPNPADTVCKRMYGDCKDMSSVLMAMYQVAGIPAYCAVIGTNDKPYTHDEIQTQHLYNHMICAVKLDGEWVFPDGTTHVQPLGTDRWDIQGKEAMIMMDATHHKIVRIPEMPATRNVTIDNTTIDLAYNDVTGTTYQHYKGYEAWEIAEVLAYKNRKKEKDEFIRSLAKRGNNKFILKNYDVDARTDGEKDLIITTGFMIGDHVQKAGREYFVNMNLENTFLDLRMNDEDRNFPMYLKWKKTVKETVTLNVPKGFRVSYVPKNARGGVDGLWSYNISYKVNNANHTVTLTREYVLNTMKIMPSQFAANNKLVDQLKKLYKETVVLTGK</sequence>
<organism evidence="3 4">
    <name type="scientific">Nemorincola caseinilytica</name>
    <dbReference type="NCBI Taxonomy" id="2054315"/>
    <lineage>
        <taxon>Bacteria</taxon>
        <taxon>Pseudomonadati</taxon>
        <taxon>Bacteroidota</taxon>
        <taxon>Chitinophagia</taxon>
        <taxon>Chitinophagales</taxon>
        <taxon>Chitinophagaceae</taxon>
        <taxon>Nemorincola</taxon>
    </lineage>
</organism>
<evidence type="ECO:0000259" key="2">
    <source>
        <dbReference type="Pfam" id="PF01841"/>
    </source>
</evidence>
<proteinExistence type="predicted"/>